<dbReference type="STRING" id="44742.AXF13_15075"/>
<name>A0A0X8JM99_9BACT</name>
<dbReference type="InterPro" id="IPR032537">
    <property type="entry name" value="DUF4952"/>
</dbReference>
<evidence type="ECO:0000313" key="3">
    <source>
        <dbReference type="Proteomes" id="UP000069241"/>
    </source>
</evidence>
<keyword evidence="1" id="KW-0732">Signal</keyword>
<dbReference type="KEGG" id="dfi:AXF13_15075"/>
<gene>
    <name evidence="2" type="ORF">AXF13_15075</name>
</gene>
<evidence type="ECO:0000313" key="2">
    <source>
        <dbReference type="EMBL" id="AMD91344.1"/>
    </source>
</evidence>
<accession>A0A0X8JM99</accession>
<sequence length="189" mass="20565">MSGYTRALPPQPSGLSRLPCRQCRVAFALLLCALLALELPVPAGAGEAVAPPLPPGPACGDFLAMAGRKPDVLEFLGCEPGRDAQLPVLAARYRVRGADAALVEDVLRSESGMRPLVFVCCRWEMQKNGQGRFGFRRPGLSRTSAQADGGLLGTCRVRMGSGDTEYYERSEWLLIPWFYVTVLLDLERP</sequence>
<dbReference type="AlphaFoldDB" id="A0A0X8JM99"/>
<dbReference type="EMBL" id="CP014229">
    <property type="protein sequence ID" value="AMD91344.1"/>
    <property type="molecule type" value="Genomic_DNA"/>
</dbReference>
<evidence type="ECO:0008006" key="4">
    <source>
        <dbReference type="Google" id="ProtNLM"/>
    </source>
</evidence>
<protein>
    <recommendedName>
        <fullName evidence="4">DUF4952 domain-containing protein</fullName>
    </recommendedName>
</protein>
<dbReference type="RefSeq" id="WP_062254460.1">
    <property type="nucleotide sequence ID" value="NZ_CP014229.1"/>
</dbReference>
<feature type="chain" id="PRO_5007067535" description="DUF4952 domain-containing protein" evidence="1">
    <location>
        <begin position="46"/>
        <end position="189"/>
    </location>
</feature>
<feature type="signal peptide" evidence="1">
    <location>
        <begin position="1"/>
        <end position="45"/>
    </location>
</feature>
<evidence type="ECO:0000256" key="1">
    <source>
        <dbReference type="SAM" id="SignalP"/>
    </source>
</evidence>
<keyword evidence="3" id="KW-1185">Reference proteome</keyword>
<organism evidence="2 3">
    <name type="scientific">Desulfovibrio fairfieldensis</name>
    <dbReference type="NCBI Taxonomy" id="44742"/>
    <lineage>
        <taxon>Bacteria</taxon>
        <taxon>Pseudomonadati</taxon>
        <taxon>Thermodesulfobacteriota</taxon>
        <taxon>Desulfovibrionia</taxon>
        <taxon>Desulfovibrionales</taxon>
        <taxon>Desulfovibrionaceae</taxon>
        <taxon>Desulfovibrio</taxon>
    </lineage>
</organism>
<dbReference type="Pfam" id="PF16310">
    <property type="entry name" value="DUF4952"/>
    <property type="match status" value="1"/>
</dbReference>
<dbReference type="Proteomes" id="UP000069241">
    <property type="component" value="Chromosome"/>
</dbReference>
<reference evidence="3" key="1">
    <citation type="submission" date="2016-02" db="EMBL/GenBank/DDBJ databases">
        <authorList>
            <person name="Holder M.E."/>
            <person name="Ajami N.J."/>
            <person name="Petrosino J.F."/>
        </authorList>
    </citation>
    <scope>NUCLEOTIDE SEQUENCE [LARGE SCALE GENOMIC DNA]</scope>
    <source>
        <strain evidence="3">CCUG 45958</strain>
    </source>
</reference>
<proteinExistence type="predicted"/>